<feature type="transmembrane region" description="Helical" evidence="1">
    <location>
        <begin position="291"/>
        <end position="318"/>
    </location>
</feature>
<protein>
    <submittedName>
        <fullName evidence="2">Uncharacterized protein</fullName>
    </submittedName>
</protein>
<feature type="transmembrane region" description="Helical" evidence="1">
    <location>
        <begin position="260"/>
        <end position="279"/>
    </location>
</feature>
<gene>
    <name evidence="2" type="ORF">Fcan01_17062</name>
</gene>
<reference evidence="2 3" key="1">
    <citation type="submission" date="2015-12" db="EMBL/GenBank/DDBJ databases">
        <title>The genome of Folsomia candida.</title>
        <authorList>
            <person name="Faddeeva A."/>
            <person name="Derks M.F."/>
            <person name="Anvar Y."/>
            <person name="Smit S."/>
            <person name="Van Straalen N."/>
            <person name="Roelofs D."/>
        </authorList>
    </citation>
    <scope>NUCLEOTIDE SEQUENCE [LARGE SCALE GENOMIC DNA]</scope>
    <source>
        <strain evidence="2 3">VU population</strain>
        <tissue evidence="2">Whole body</tissue>
    </source>
</reference>
<organism evidence="2 3">
    <name type="scientific">Folsomia candida</name>
    <name type="common">Springtail</name>
    <dbReference type="NCBI Taxonomy" id="158441"/>
    <lineage>
        <taxon>Eukaryota</taxon>
        <taxon>Metazoa</taxon>
        <taxon>Ecdysozoa</taxon>
        <taxon>Arthropoda</taxon>
        <taxon>Hexapoda</taxon>
        <taxon>Collembola</taxon>
        <taxon>Entomobryomorpha</taxon>
        <taxon>Isotomoidea</taxon>
        <taxon>Isotomidae</taxon>
        <taxon>Proisotominae</taxon>
        <taxon>Folsomia</taxon>
    </lineage>
</organism>
<sequence>MLEIVLKNLLHNAVISTRRSTLYTVYYLAWDTKNSRVTQPRKKWHAQAFRNVNIFATFFIFPVMWLRCYHLWTSGEGIDNKPTLWLTYLISFLLPCYLLEARVLMKPSGVRKYVACFDVLLNLEKEFQSMIPQLDYKPDEGLDATRRQMLRVPTVFFGLVNFICPIWPSFCLSLLGIRYTPCYAPSTISKSTLGICALLIGSSIACLLVWMLFLTPKRNNRKNVHFCGGLGFHSALKMYNMLRIMTLIEEELFRELVLPYLHHFLAVVLSTGAHISVLIEVSSRGGKSLSLILVAIAIWIVSMVTEFFSICVIAKIGVLSRTFFMRLRSEDGRDPYRKRLLDSMLPNSICLEFLRSVGTIHNGVEMKYFLNYLDRNKSDNNPNMFIPKHIFSSEVNAAYIF</sequence>
<evidence type="ECO:0000313" key="3">
    <source>
        <dbReference type="Proteomes" id="UP000198287"/>
    </source>
</evidence>
<accession>A0A226DTB4</accession>
<keyword evidence="1" id="KW-0812">Transmembrane</keyword>
<name>A0A226DTB4_FOLCA</name>
<feature type="transmembrane region" description="Helical" evidence="1">
    <location>
        <begin position="191"/>
        <end position="213"/>
    </location>
</feature>
<keyword evidence="1" id="KW-1133">Transmembrane helix</keyword>
<keyword evidence="1" id="KW-0472">Membrane</keyword>
<feature type="transmembrane region" description="Helical" evidence="1">
    <location>
        <begin position="84"/>
        <end position="104"/>
    </location>
</feature>
<dbReference type="AlphaFoldDB" id="A0A226DTB4"/>
<comment type="caution">
    <text evidence="2">The sequence shown here is derived from an EMBL/GenBank/DDBJ whole genome shotgun (WGS) entry which is preliminary data.</text>
</comment>
<evidence type="ECO:0000313" key="2">
    <source>
        <dbReference type="EMBL" id="OXA48310.1"/>
    </source>
</evidence>
<dbReference type="Proteomes" id="UP000198287">
    <property type="component" value="Unassembled WGS sequence"/>
</dbReference>
<proteinExistence type="predicted"/>
<evidence type="ECO:0000256" key="1">
    <source>
        <dbReference type="SAM" id="Phobius"/>
    </source>
</evidence>
<feature type="transmembrane region" description="Helical" evidence="1">
    <location>
        <begin position="155"/>
        <end position="179"/>
    </location>
</feature>
<dbReference type="EMBL" id="LNIX01000012">
    <property type="protein sequence ID" value="OXA48310.1"/>
    <property type="molecule type" value="Genomic_DNA"/>
</dbReference>
<keyword evidence="3" id="KW-1185">Reference proteome</keyword>
<feature type="transmembrane region" description="Helical" evidence="1">
    <location>
        <begin position="52"/>
        <end position="72"/>
    </location>
</feature>